<feature type="region of interest" description="Disordered" evidence="1">
    <location>
        <begin position="384"/>
        <end position="411"/>
    </location>
</feature>
<evidence type="ECO:0000313" key="3">
    <source>
        <dbReference type="Proteomes" id="UP001057375"/>
    </source>
</evidence>
<keyword evidence="3" id="KW-1185">Reference proteome</keyword>
<dbReference type="Proteomes" id="UP001057375">
    <property type="component" value="Unassembled WGS sequence"/>
</dbReference>
<feature type="region of interest" description="Disordered" evidence="1">
    <location>
        <begin position="1"/>
        <end position="39"/>
    </location>
</feature>
<dbReference type="EMBL" id="BQXS01010902">
    <property type="protein sequence ID" value="GKT35014.1"/>
    <property type="molecule type" value="Genomic_DNA"/>
</dbReference>
<proteinExistence type="predicted"/>
<evidence type="ECO:0000256" key="1">
    <source>
        <dbReference type="SAM" id="MobiDB-lite"/>
    </source>
</evidence>
<feature type="compositionally biased region" description="Polar residues" evidence="1">
    <location>
        <begin position="83"/>
        <end position="111"/>
    </location>
</feature>
<reference evidence="2" key="1">
    <citation type="submission" date="2022-03" db="EMBL/GenBank/DDBJ databases">
        <title>Draft genome sequence of Aduncisulcus paluster, a free-living microaerophilic Fornicata.</title>
        <authorList>
            <person name="Yuyama I."/>
            <person name="Kume K."/>
            <person name="Tamura T."/>
            <person name="Inagaki Y."/>
            <person name="Hashimoto T."/>
        </authorList>
    </citation>
    <scope>NUCLEOTIDE SEQUENCE</scope>
    <source>
        <strain evidence="2">NY0171</strain>
    </source>
</reference>
<accession>A0ABQ5KRB2</accession>
<sequence>STPMQHAQPMQHHAQPSSISPITHSVPSSLSSSSAVYHNAPQKSKMAIPIDEDLEYLPSSKTQKMLASHPPSSTLPGHIHSIPASSVQRSPYPRPQQSTPMAQSQASSSSNPMNVTVSAIQADVIQCINHINKLYQIQSTSFSRLQKDVSDHASKFASFSPTSIIKKDFDRVMEYFKKLIAKEVGTLKTQQNNSGKTLDKLLSSMELRWEEKEKKDELMRQELEHEKERQRQLILGAIETGQPIVPPSSSSSSSSSPASSIYKLFATVMHEVSKSVDSAKDDMFKEVEKVRADIHGHGVIDQLSIKIEHLEKKMEHAEKREKELIQKIEGDRKKSFDAYRGKIVHLEQKLEKEKEERSSLKKSISSVLGQFSLLKQSFETFQKQKEADQKKAEERRKEEKESGKRRHAEEPMEDIIHRQMSEVERRLRVMVSENEKQTTSISSQSDVSVLYKSSTHRIKDIFSKYSSSDSEIKTHREILTLCFKCLSFFIKHEAIPSESLVSGDSHSPGKTENVETVILDNASIKELFDTFLANMLRVEVVLRSSVLYGKRRVSSVVSPSETEAVETLEKEKGYYGVNTITKSLFKIVFVSLSNVPSLGHDSIKDSLLSLLLPHILPWMKKYSDKQYMSWMSIFEFLSYDKNCDLPHEGRCSQLWFLFHPVLDIIKSISFEDSVDISIMEHSFEFFACLSCISVRAVHIYENIKGELLDRWLTFLQENKEDQELLFDYFFSLISMLSTDPVLIPLLKSPEFEYSLKLCSFTGYLHFIRNCYPEFIKWTELISTVKACDDSETLSKLYHEHRTDILSVFTALKSPTTILAHKTELELCFICLKFLAGHDIDGDSISLSYPDFNDLIDTFFVHLSSVENVLEKVVDEEYCYILYVWYSQVEIPIDQLNSPFFKVSPTLQRILKISIKEILCDDILSSLLLIFQRCSDSSSLTVKVALFDLFQPYLKDWLRAHSSRKEISEYLGDWMTVLSNSTYNNEILPGPLPRSELSLYSRAWTIFQDTILDVIKTQFVGEKILDNRHFFALGLLGNLSLDPTCTVQLFNSIEDFIEPWFELMIRKKHRNGMDFLMVMIARLSCYTPSIIPRLAKFDQYMHYKPNIPDWEFVYSLYIEKCFPPLKKWTELAFEIHGTPIPWFVSTLFQKHKESILSTLLQHQSTSQIMQHKNEIKLCFQCLSQFVCHDTIDGTEVALPLSDLNVLISTFIGHLSRITEVLKGAVDEEYVEICQKYFAISDNKGVDSLFPKVVPILQQILEGEMDEDFNASLISNLLLCFREVSKSPSLDTRSDLITVVKHATDWISKFSIGHSDWMYILSHATFDNSHQEPTVSICAEAWSLFPAVLEIVQEEFVGEDITEENNIEVLRFFSNLCCDPTHALEVYAGVKDFLSGWFVLFKDKQFTHGILAWANLISMLSTCPSLVPNLSPKFDSEMEYRHKNGPMNADYTRFMSNCRSSVSTVSSKTISTVPSIIEILSELPRKIQSCSNSLSVSNLYHESRKFLLSVFLDSPTNDLIEKNLPKILQVSQCLNLFAISGKNQYFSMVNLINLVGIFVPHMSRVVNLNDSIDKEYCWICMNYSSKFEKSDQSPQISELLPKISSALDHILLRGEKALLPANTAIPLLHTLKNISNINSSSIRRSIFTLAKPHISKWLNSHRELTADWFYFLAKVTSSGEMDAPNKDICAEAWDVFRPILDVVWKAYVGDQIFESDISFFVIRFFSNLCCNATHTVEIHENIKYLLSGWFEAIKKAHQREPCQFWSRLISMLVTVPSLVSQLSPKFDEDIKWCHGNGMMMSEDYSRYLSCCGSSVKSWFDLCSSINKCPDSESTSKLYLKHRPALFSSLVKFQSKSQIEEHKREIILCCQCLKWFVRHTSFSGEVFLPLSELNDLFSVFIDHLSRIEEVLGGEIGDEFCSICMFYAYITHNYAAVFSRTSPALKRILERGSKQRLEGKYYILFIKILDLISRSPIISVRSALLSLIKPYLKDWLRIYKNSDCYGDWMCIVSHITRADKEEIPNKALCAEAWPLFRPILALVQREFVGERIVLGQYFYVLRFFSNLCCDAAHALTIHNNVKDLLSDWVKAIHDVKHTQANQYLVELTSMLATVPFLITLLSPKTTEKE</sequence>
<protein>
    <submittedName>
        <fullName evidence="2">Uncharacterized protein</fullName>
    </submittedName>
</protein>
<organism evidence="2 3">
    <name type="scientific">Aduncisulcus paluster</name>
    <dbReference type="NCBI Taxonomy" id="2918883"/>
    <lineage>
        <taxon>Eukaryota</taxon>
        <taxon>Metamonada</taxon>
        <taxon>Carpediemonas-like organisms</taxon>
        <taxon>Aduncisulcus</taxon>
    </lineage>
</organism>
<comment type="caution">
    <text evidence="2">The sequence shown here is derived from an EMBL/GenBank/DDBJ whole genome shotgun (WGS) entry which is preliminary data.</text>
</comment>
<feature type="region of interest" description="Disordered" evidence="1">
    <location>
        <begin position="62"/>
        <end position="111"/>
    </location>
</feature>
<gene>
    <name evidence="2" type="ORF">ADUPG1_008263</name>
</gene>
<feature type="compositionally biased region" description="Polar residues" evidence="1">
    <location>
        <begin position="62"/>
        <end position="75"/>
    </location>
</feature>
<evidence type="ECO:0000313" key="2">
    <source>
        <dbReference type="EMBL" id="GKT35014.1"/>
    </source>
</evidence>
<feature type="compositionally biased region" description="Low complexity" evidence="1">
    <location>
        <begin position="25"/>
        <end position="34"/>
    </location>
</feature>
<feature type="non-terminal residue" evidence="2">
    <location>
        <position position="1"/>
    </location>
</feature>
<feature type="compositionally biased region" description="Low complexity" evidence="1">
    <location>
        <begin position="1"/>
        <end position="16"/>
    </location>
</feature>
<name>A0ABQ5KRB2_9EUKA</name>